<evidence type="ECO:0000256" key="1">
    <source>
        <dbReference type="SAM" id="MobiDB-lite"/>
    </source>
</evidence>
<proteinExistence type="predicted"/>
<organism evidence="2">
    <name type="scientific">Lygus hesperus</name>
    <name type="common">Western plant bug</name>
    <dbReference type="NCBI Taxonomy" id="30085"/>
    <lineage>
        <taxon>Eukaryota</taxon>
        <taxon>Metazoa</taxon>
        <taxon>Ecdysozoa</taxon>
        <taxon>Arthropoda</taxon>
        <taxon>Hexapoda</taxon>
        <taxon>Insecta</taxon>
        <taxon>Pterygota</taxon>
        <taxon>Neoptera</taxon>
        <taxon>Paraneoptera</taxon>
        <taxon>Hemiptera</taxon>
        <taxon>Heteroptera</taxon>
        <taxon>Panheteroptera</taxon>
        <taxon>Cimicomorpha</taxon>
        <taxon>Miridae</taxon>
        <taxon>Mirini</taxon>
        <taxon>Lygus</taxon>
    </lineage>
</organism>
<protein>
    <submittedName>
        <fullName evidence="2">Uncharacterized protein</fullName>
    </submittedName>
</protein>
<evidence type="ECO:0000313" key="2">
    <source>
        <dbReference type="EMBL" id="JAQ16457.1"/>
    </source>
</evidence>
<feature type="compositionally biased region" description="Polar residues" evidence="1">
    <location>
        <begin position="51"/>
        <end position="62"/>
    </location>
</feature>
<dbReference type="AlphaFoldDB" id="A0A146MCB1"/>
<dbReference type="EMBL" id="GDHC01002172">
    <property type="protein sequence ID" value="JAQ16457.1"/>
    <property type="molecule type" value="Transcribed_RNA"/>
</dbReference>
<gene>
    <name evidence="2" type="ORF">g.40189</name>
</gene>
<reference evidence="2" key="1">
    <citation type="journal article" date="2016" name="Gigascience">
        <title>De novo construction of an expanded transcriptome assembly for the western tarnished plant bug, Lygus hesperus.</title>
        <authorList>
            <person name="Tassone E.E."/>
            <person name="Geib S.M."/>
            <person name="Hall B."/>
            <person name="Fabrick J.A."/>
            <person name="Brent C.S."/>
            <person name="Hull J.J."/>
        </authorList>
    </citation>
    <scope>NUCLEOTIDE SEQUENCE</scope>
</reference>
<feature type="compositionally biased region" description="Polar residues" evidence="1">
    <location>
        <begin position="1"/>
        <end position="10"/>
    </location>
</feature>
<name>A0A146MCB1_LYGHE</name>
<accession>A0A146MCB1</accession>
<sequence>MKQTIWNIDTSSSEGGGSDEDDNPLELTVWSSSDGEEDGVGAEGAVGAGSQDTVSDNDTNCTCEDSERREVRQRVESLVKRFTEEHVPESVLSLLTDIGVTWQSTGLESLQPAVAASNFDLRPPMQQLRCWDSPGGTDCEAADRTILLSHDVESTVGGSKKITEKCLLLESDDEATCVADTFENVLQVV</sequence>
<feature type="region of interest" description="Disordered" evidence="1">
    <location>
        <begin position="1"/>
        <end position="62"/>
    </location>
</feature>